<comment type="caution">
    <text evidence="5">The sequence shown here is derived from an EMBL/GenBank/DDBJ whole genome shotgun (WGS) entry which is preliminary data.</text>
</comment>
<proteinExistence type="predicted"/>
<evidence type="ECO:0000313" key="5">
    <source>
        <dbReference type="EMBL" id="MET3750890.1"/>
    </source>
</evidence>
<dbReference type="Proteomes" id="UP001549106">
    <property type="component" value="Unassembled WGS sequence"/>
</dbReference>
<feature type="coiled-coil region" evidence="1">
    <location>
        <begin position="66"/>
        <end position="100"/>
    </location>
</feature>
<dbReference type="EMBL" id="JBEPMJ010000015">
    <property type="protein sequence ID" value="MET3750890.1"/>
    <property type="molecule type" value="Genomic_DNA"/>
</dbReference>
<dbReference type="RefSeq" id="WP_257464808.1">
    <property type="nucleotide sequence ID" value="NZ_JANJZT010000015.1"/>
</dbReference>
<evidence type="ECO:0000313" key="6">
    <source>
        <dbReference type="Proteomes" id="UP001549106"/>
    </source>
</evidence>
<name>A0ABV2M345_9FIRM</name>
<feature type="transmembrane region" description="Helical" evidence="3">
    <location>
        <begin position="26"/>
        <end position="49"/>
    </location>
</feature>
<keyword evidence="3" id="KW-1133">Transmembrane helix</keyword>
<feature type="domain" description="Peptidase M15C" evidence="4">
    <location>
        <begin position="265"/>
        <end position="348"/>
    </location>
</feature>
<reference evidence="5 6" key="1">
    <citation type="submission" date="2024-06" db="EMBL/GenBank/DDBJ databases">
        <title>Genomic Encyclopedia of Type Strains, Phase IV (KMG-IV): sequencing the most valuable type-strain genomes for metagenomic binning, comparative biology and taxonomic classification.</title>
        <authorList>
            <person name="Goeker M."/>
        </authorList>
    </citation>
    <scope>NUCLEOTIDE SEQUENCE [LARGE SCALE GENOMIC DNA]</scope>
    <source>
        <strain evidence="5 6">DSM 29492</strain>
    </source>
</reference>
<dbReference type="Pfam" id="PF13539">
    <property type="entry name" value="Peptidase_M15_4"/>
    <property type="match status" value="1"/>
</dbReference>
<dbReference type="InterPro" id="IPR009045">
    <property type="entry name" value="Zn_M74/Hedgehog-like"/>
</dbReference>
<keyword evidence="3" id="KW-0812">Transmembrane</keyword>
<gene>
    <name evidence="5" type="ORF">ABID24_002143</name>
</gene>
<evidence type="ECO:0000259" key="4">
    <source>
        <dbReference type="Pfam" id="PF13539"/>
    </source>
</evidence>
<protein>
    <recommendedName>
        <fullName evidence="4">Peptidase M15C domain-containing protein</fullName>
    </recommendedName>
</protein>
<feature type="region of interest" description="Disordered" evidence="2">
    <location>
        <begin position="101"/>
        <end position="120"/>
    </location>
</feature>
<dbReference type="SUPFAM" id="SSF55166">
    <property type="entry name" value="Hedgehog/DD-peptidase"/>
    <property type="match status" value="1"/>
</dbReference>
<evidence type="ECO:0000256" key="2">
    <source>
        <dbReference type="SAM" id="MobiDB-lite"/>
    </source>
</evidence>
<dbReference type="InterPro" id="IPR039561">
    <property type="entry name" value="Peptidase_M15C"/>
</dbReference>
<keyword evidence="6" id="KW-1185">Reference proteome</keyword>
<organism evidence="5 6">
    <name type="scientific">Blautia caecimuris</name>
    <dbReference type="NCBI Taxonomy" id="1796615"/>
    <lineage>
        <taxon>Bacteria</taxon>
        <taxon>Bacillati</taxon>
        <taxon>Bacillota</taxon>
        <taxon>Clostridia</taxon>
        <taxon>Lachnospirales</taxon>
        <taxon>Lachnospiraceae</taxon>
        <taxon>Blautia</taxon>
    </lineage>
</organism>
<accession>A0ABV2M345</accession>
<evidence type="ECO:0000256" key="1">
    <source>
        <dbReference type="SAM" id="Coils"/>
    </source>
</evidence>
<dbReference type="Gene3D" id="3.30.1380.10">
    <property type="match status" value="1"/>
</dbReference>
<keyword evidence="1" id="KW-0175">Coiled coil</keyword>
<evidence type="ECO:0000256" key="3">
    <source>
        <dbReference type="SAM" id="Phobius"/>
    </source>
</evidence>
<keyword evidence="3" id="KW-0472">Membrane</keyword>
<sequence>MKNDNRREQVEQPMKKENSHKSGNTLWILLFTGMVCMFLVMGLLCYSFVGMKKELQKNSRTAEKKDIELSETISQMKQEIQKLNEKVLVQEQEIADYKKNAPVQGETAQNPQEEAAEENAMIGPPARPALSVDQLQPGQIIDSSQIQGSENTFFKAYEISEGDAVYNRIYGKSYYENENIGLQDLRYLKMLHYNFNHEVQVGEMIVNAAISNDVLSVFQELFAAEYEIQSMRLIDDYWTGDGDSSDSNSIDNNNTSAFCYRQITGGGNLSNHAYGRAIDINPQQNPYVWSSQGQLQWSHENASPYVDRACGDPHVIVENDVCYNIFAKYGFSWGGLWSDPVDYQHFEKES</sequence>